<protein>
    <submittedName>
        <fullName evidence="1">(rape) hypothetical protein</fullName>
    </submittedName>
</protein>
<accession>A0A816IQ65</accession>
<proteinExistence type="predicted"/>
<gene>
    <name evidence="1" type="ORF">DARMORV10_C03P91180.1</name>
</gene>
<organism evidence="1">
    <name type="scientific">Brassica napus</name>
    <name type="common">Rape</name>
    <dbReference type="NCBI Taxonomy" id="3708"/>
    <lineage>
        <taxon>Eukaryota</taxon>
        <taxon>Viridiplantae</taxon>
        <taxon>Streptophyta</taxon>
        <taxon>Embryophyta</taxon>
        <taxon>Tracheophyta</taxon>
        <taxon>Spermatophyta</taxon>
        <taxon>Magnoliopsida</taxon>
        <taxon>eudicotyledons</taxon>
        <taxon>Gunneridae</taxon>
        <taxon>Pentapetalae</taxon>
        <taxon>rosids</taxon>
        <taxon>malvids</taxon>
        <taxon>Brassicales</taxon>
        <taxon>Brassicaceae</taxon>
        <taxon>Brassiceae</taxon>
        <taxon>Brassica</taxon>
    </lineage>
</organism>
<dbReference type="AlphaFoldDB" id="A0A816IQ65"/>
<reference evidence="1" key="1">
    <citation type="submission" date="2021-01" db="EMBL/GenBank/DDBJ databases">
        <authorList>
            <consortium name="Genoscope - CEA"/>
            <person name="William W."/>
        </authorList>
    </citation>
    <scope>NUCLEOTIDE SEQUENCE</scope>
</reference>
<name>A0A816IQ65_BRANA</name>
<dbReference type="Proteomes" id="UP001295469">
    <property type="component" value="Chromosome C03"/>
</dbReference>
<dbReference type="EMBL" id="HG994367">
    <property type="protein sequence ID" value="CAF1712534.1"/>
    <property type="molecule type" value="Genomic_DNA"/>
</dbReference>
<evidence type="ECO:0000313" key="1">
    <source>
        <dbReference type="EMBL" id="CAF1712534.1"/>
    </source>
</evidence>
<sequence>MESSAEVGLPNHRSTFFSAGFSWFVCNWSFFPALTKLTVALGPNGGSISDADYHHETLDNLQIASPFWVLWVMLDTVGPDLHVINNS</sequence>